<feature type="transmembrane region" description="Helical" evidence="4">
    <location>
        <begin position="150"/>
        <end position="166"/>
    </location>
</feature>
<dbReference type="PROSITE" id="PS50293">
    <property type="entry name" value="TPR_REGION"/>
    <property type="match status" value="1"/>
</dbReference>
<evidence type="ECO:0000256" key="3">
    <source>
        <dbReference type="PROSITE-ProRule" id="PRU00339"/>
    </source>
</evidence>
<dbReference type="InterPro" id="IPR052346">
    <property type="entry name" value="O-mannosyl-transferase_TMTC"/>
</dbReference>
<accession>A0A1F8CSJ7</accession>
<evidence type="ECO:0000256" key="4">
    <source>
        <dbReference type="SAM" id="Phobius"/>
    </source>
</evidence>
<dbReference type="SUPFAM" id="SSF48452">
    <property type="entry name" value="TPR-like"/>
    <property type="match status" value="1"/>
</dbReference>
<dbReference type="PROSITE" id="PS50005">
    <property type="entry name" value="TPR"/>
    <property type="match status" value="2"/>
</dbReference>
<feature type="transmembrane region" description="Helical" evidence="4">
    <location>
        <begin position="12"/>
        <end position="33"/>
    </location>
</feature>
<organism evidence="5 6">
    <name type="scientific">Candidatus Woesebacteria bacterium RIFOXYB1_FULL_38_16</name>
    <dbReference type="NCBI Taxonomy" id="1802538"/>
    <lineage>
        <taxon>Bacteria</taxon>
        <taxon>Candidatus Woeseibacteriota</taxon>
    </lineage>
</organism>
<gene>
    <name evidence="5" type="ORF">A2382_00405</name>
</gene>
<keyword evidence="1" id="KW-0677">Repeat</keyword>
<dbReference type="STRING" id="1802538.A2382_00405"/>
<dbReference type="AlphaFoldDB" id="A0A1F8CSJ7"/>
<dbReference type="PANTHER" id="PTHR44227:SF3">
    <property type="entry name" value="PROTEIN O-MANNOSYL-TRANSFERASE TMTC4"/>
    <property type="match status" value="1"/>
</dbReference>
<dbReference type="EMBL" id="MGHY01000018">
    <property type="protein sequence ID" value="OGM79231.1"/>
    <property type="molecule type" value="Genomic_DNA"/>
</dbReference>
<evidence type="ECO:0000313" key="6">
    <source>
        <dbReference type="Proteomes" id="UP000178999"/>
    </source>
</evidence>
<feature type="repeat" description="TPR" evidence="3">
    <location>
        <begin position="406"/>
        <end position="439"/>
    </location>
</feature>
<protein>
    <submittedName>
        <fullName evidence="5">Uncharacterized protein</fullName>
    </submittedName>
</protein>
<feature type="transmembrane region" description="Helical" evidence="4">
    <location>
        <begin position="364"/>
        <end position="385"/>
    </location>
</feature>
<dbReference type="Gene3D" id="1.25.40.10">
    <property type="entry name" value="Tetratricopeptide repeat domain"/>
    <property type="match status" value="1"/>
</dbReference>
<keyword evidence="4" id="KW-0472">Membrane</keyword>
<dbReference type="SMART" id="SM00028">
    <property type="entry name" value="TPR"/>
    <property type="match status" value="3"/>
</dbReference>
<feature type="transmembrane region" description="Helical" evidence="4">
    <location>
        <begin position="92"/>
        <end position="110"/>
    </location>
</feature>
<proteinExistence type="predicted"/>
<evidence type="ECO:0000256" key="1">
    <source>
        <dbReference type="ARBA" id="ARBA00022737"/>
    </source>
</evidence>
<dbReference type="PANTHER" id="PTHR44227">
    <property type="match status" value="1"/>
</dbReference>
<dbReference type="Pfam" id="PF07719">
    <property type="entry name" value="TPR_2"/>
    <property type="match status" value="1"/>
</dbReference>
<dbReference type="Proteomes" id="UP000178999">
    <property type="component" value="Unassembled WGS sequence"/>
</dbReference>
<keyword evidence="4" id="KW-1133">Transmembrane helix</keyword>
<reference evidence="5 6" key="1">
    <citation type="journal article" date="2016" name="Nat. Commun.">
        <title>Thousands of microbial genomes shed light on interconnected biogeochemical processes in an aquifer system.</title>
        <authorList>
            <person name="Anantharaman K."/>
            <person name="Brown C.T."/>
            <person name="Hug L.A."/>
            <person name="Sharon I."/>
            <person name="Castelle C.J."/>
            <person name="Probst A.J."/>
            <person name="Thomas B.C."/>
            <person name="Singh A."/>
            <person name="Wilkins M.J."/>
            <person name="Karaoz U."/>
            <person name="Brodie E.L."/>
            <person name="Williams K.H."/>
            <person name="Hubbard S.S."/>
            <person name="Banfield J.F."/>
        </authorList>
    </citation>
    <scope>NUCLEOTIDE SEQUENCE [LARGE SCALE GENOMIC DNA]</scope>
</reference>
<comment type="caution">
    <text evidence="5">The sequence shown here is derived from an EMBL/GenBank/DDBJ whole genome shotgun (WGS) entry which is preliminary data.</text>
</comment>
<dbReference type="InterPro" id="IPR013105">
    <property type="entry name" value="TPR_2"/>
</dbReference>
<feature type="transmembrane region" description="Helical" evidence="4">
    <location>
        <begin position="339"/>
        <end position="357"/>
    </location>
</feature>
<evidence type="ECO:0000313" key="5">
    <source>
        <dbReference type="EMBL" id="OGM79231.1"/>
    </source>
</evidence>
<evidence type="ECO:0000256" key="2">
    <source>
        <dbReference type="ARBA" id="ARBA00022803"/>
    </source>
</evidence>
<dbReference type="InterPro" id="IPR019734">
    <property type="entry name" value="TPR_rpt"/>
</dbReference>
<sequence>MKKISLEGNRAYVFLLGLIILVYGKSLWFGYTYLDDNVLILDNLFFLKDLGNIFRAFQIEVFHVLHSSAAYYRPILTLSFMFDAQISGANLFFYHLMNILIHIGVVLFLYRLLLMLEVGQKLALFLSSVMAIHPGISQTVAWVPGRNDSLLALFLLLGFIFLIKYFESEQTVYLVAHFLTYFLMVFTKESANLFPVLMISFLVIKMGKKIFDERVIVYILVSGGISLFWFYMRSSAIVNPVGYSLGKVVETVVGNSPAVFLYLGKAIFPVNLSVLPTLQDSNLLFGVIGLVLILVLAIYLKSYKYFLFWFGIFWWGMFLLPSFVRPNEYYVADFIEHRGYVPMIGFLLALSTFDFGWEFEREKKVVVIIPILIIFVLSAGTFFYIDNFSNSIKFWNNAVTHSPSHPLAYKNLGAMYYLVNDLNNAEKYYLFSLKVNPSETMVHNNLSLIYLDQGDLVRAQAELDSELLINPLYDKAHFNYGILYWQMGEKEKAARSWEKTLEINPDHFEAMRNLAVYFHEKGEIEKSKYFVNQLRLRGL</sequence>
<feature type="transmembrane region" description="Helical" evidence="4">
    <location>
        <begin position="307"/>
        <end position="324"/>
    </location>
</feature>
<dbReference type="InterPro" id="IPR011990">
    <property type="entry name" value="TPR-like_helical_dom_sf"/>
</dbReference>
<feature type="transmembrane region" description="Helical" evidence="4">
    <location>
        <begin position="283"/>
        <end position="300"/>
    </location>
</feature>
<keyword evidence="4" id="KW-0812">Transmembrane</keyword>
<feature type="repeat" description="TPR" evidence="3">
    <location>
        <begin position="474"/>
        <end position="507"/>
    </location>
</feature>
<feature type="transmembrane region" description="Helical" evidence="4">
    <location>
        <begin position="178"/>
        <end position="203"/>
    </location>
</feature>
<name>A0A1F8CSJ7_9BACT</name>
<keyword evidence="2 3" id="KW-0802">TPR repeat</keyword>
<feature type="transmembrane region" description="Helical" evidence="4">
    <location>
        <begin position="215"/>
        <end position="232"/>
    </location>
</feature>